<dbReference type="EMBL" id="CAJHIM010000009">
    <property type="protein sequence ID" value="CAD6491549.1"/>
    <property type="molecule type" value="Genomic_DNA"/>
</dbReference>
<accession>A0A811T7V4</accession>
<dbReference type="Proteomes" id="UP000637195">
    <property type="component" value="Unassembled WGS sequence"/>
</dbReference>
<proteinExistence type="predicted"/>
<reference evidence="1" key="1">
    <citation type="submission" date="2020-10" db="EMBL/GenBank/DDBJ databases">
        <authorList>
            <person name="Hahn C.J."/>
            <person name="Laso-Perez R."/>
            <person name="Vulcano F."/>
            <person name="Vaziourakis K.-M."/>
            <person name="Stokke R."/>
            <person name="Steen I.H."/>
            <person name="Teske A."/>
            <person name="Boetius A."/>
            <person name="Liebeke M."/>
            <person name="Amann R."/>
            <person name="Knittel K."/>
        </authorList>
    </citation>
    <scope>NUCLEOTIDE SEQUENCE</scope>
    <source>
        <strain evidence="1">Gfbio:e3339647-f889-4370-9287-4fb5cb688e4c:AG393N10_GoMArc1</strain>
    </source>
</reference>
<dbReference type="AlphaFoldDB" id="A0A811T7V4"/>
<evidence type="ECO:0000313" key="1">
    <source>
        <dbReference type="EMBL" id="CAD6491549.1"/>
    </source>
</evidence>
<comment type="caution">
    <text evidence="1">The sequence shown here is derived from an EMBL/GenBank/DDBJ whole genome shotgun (WGS) entry which is preliminary data.</text>
</comment>
<protein>
    <submittedName>
        <fullName evidence="1">Uncharacterized protein</fullName>
    </submittedName>
</protein>
<gene>
    <name evidence="1" type="ORF">ANIMEMIM_00171</name>
</gene>
<name>A0A811T7V4_9EURY</name>
<sequence length="262" mass="29745">MHKSKVAILVTSCDKYQDIWEPFFTLFFRYWQDCSYPVYLGTNHLKYDHERVKTIAVGDETDWSSDFRSMLEQIPQPHVIVLIEDYLLTQHIDTTVVGGLITYMENKGAGCLRLYPCPGPDLPCSDNPLVGEISKGADYRLSLQAAIWDKQVLLELLREGESAWELEINGSKRTSDLDAPFLSVIGDSPIPYFCTGVVKGKWVKEAVKLCATEGIKVDLTARSMQTPVDRLLRSAMIGRLIEFARERSTIANKFINFVKSRQ</sequence>
<evidence type="ECO:0000313" key="2">
    <source>
        <dbReference type="Proteomes" id="UP000637195"/>
    </source>
</evidence>
<organism evidence="1 2">
    <name type="scientific">Candidatus Argoarchaeum ethanivorans</name>
    <dbReference type="NCBI Taxonomy" id="2608793"/>
    <lineage>
        <taxon>Archaea</taxon>
        <taxon>Methanobacteriati</taxon>
        <taxon>Methanobacteriota</taxon>
        <taxon>Stenosarchaea group</taxon>
        <taxon>Methanomicrobia</taxon>
        <taxon>Methanosarcinales</taxon>
        <taxon>Methanosarcinales incertae sedis</taxon>
        <taxon>GOM Arc I cluster</taxon>
        <taxon>Candidatus Argoarchaeum</taxon>
    </lineage>
</organism>